<dbReference type="PANTHER" id="PTHR43133:SF8">
    <property type="entry name" value="RNA POLYMERASE SIGMA FACTOR HI_1459-RELATED"/>
    <property type="match status" value="1"/>
</dbReference>
<dbReference type="Pfam" id="PF08281">
    <property type="entry name" value="Sigma70_r4_2"/>
    <property type="match status" value="1"/>
</dbReference>
<dbReference type="PANTHER" id="PTHR43133">
    <property type="entry name" value="RNA POLYMERASE ECF-TYPE SIGMA FACTO"/>
    <property type="match status" value="1"/>
</dbReference>
<organism evidence="8 9">
    <name type="scientific">Streptomyces umbrinus</name>
    <dbReference type="NCBI Taxonomy" id="67370"/>
    <lineage>
        <taxon>Bacteria</taxon>
        <taxon>Bacillati</taxon>
        <taxon>Actinomycetota</taxon>
        <taxon>Actinomycetes</taxon>
        <taxon>Kitasatosporales</taxon>
        <taxon>Streptomycetaceae</taxon>
        <taxon>Streptomyces</taxon>
        <taxon>Streptomyces phaeochromogenes group</taxon>
    </lineage>
</organism>
<evidence type="ECO:0000259" key="7">
    <source>
        <dbReference type="Pfam" id="PF08281"/>
    </source>
</evidence>
<evidence type="ECO:0000259" key="6">
    <source>
        <dbReference type="Pfam" id="PF04542"/>
    </source>
</evidence>
<evidence type="ECO:0000313" key="9">
    <source>
        <dbReference type="Proteomes" id="UP001230328"/>
    </source>
</evidence>
<name>A0ABU0TCI1_9ACTN</name>
<dbReference type="InterPro" id="IPR014284">
    <property type="entry name" value="RNA_pol_sigma-70_dom"/>
</dbReference>
<keyword evidence="9" id="KW-1185">Reference proteome</keyword>
<sequence>MDNDTRPPAATATPLVLAPARQTAAAAAAPATLYPPAGTRSRAAFAHCYQQQLTPVIRFIMRNGASPHEAADIAQSTFVLAYEAWDAIEHAPAWLRRVAYRQLLKVRRAKEHPCAVLPDLPGGRCPMAAVELGEQEARVYEALSWLPARQREVMAWTFDGFSPAEIAQELSIEPAAVRQSLARARQNLKRALGISKGGAR</sequence>
<keyword evidence="2" id="KW-0805">Transcription regulation</keyword>
<protein>
    <submittedName>
        <fullName evidence="8">RNA polymerase sigma factor (Sigma-70 family)</fullName>
    </submittedName>
</protein>
<dbReference type="NCBIfam" id="TIGR02937">
    <property type="entry name" value="sigma70-ECF"/>
    <property type="match status" value="1"/>
</dbReference>
<dbReference type="Pfam" id="PF04542">
    <property type="entry name" value="Sigma70_r2"/>
    <property type="match status" value="1"/>
</dbReference>
<dbReference type="Gene3D" id="1.10.10.10">
    <property type="entry name" value="Winged helix-like DNA-binding domain superfamily/Winged helix DNA-binding domain"/>
    <property type="match status" value="1"/>
</dbReference>
<dbReference type="InterPro" id="IPR013249">
    <property type="entry name" value="RNA_pol_sigma70_r4_t2"/>
</dbReference>
<evidence type="ECO:0000313" key="8">
    <source>
        <dbReference type="EMBL" id="MDQ1033528.1"/>
    </source>
</evidence>
<dbReference type="Proteomes" id="UP001230328">
    <property type="component" value="Unassembled WGS sequence"/>
</dbReference>
<reference evidence="8 9" key="1">
    <citation type="submission" date="2023-07" db="EMBL/GenBank/DDBJ databases">
        <title>Comparative genomics of wheat-associated soil bacteria to identify genetic determinants of phenazine resistance.</title>
        <authorList>
            <person name="Mouncey N."/>
        </authorList>
    </citation>
    <scope>NUCLEOTIDE SEQUENCE [LARGE SCALE GENOMIC DNA]</scope>
    <source>
        <strain evidence="8 9">V2I4</strain>
    </source>
</reference>
<dbReference type="RefSeq" id="WP_307532255.1">
    <property type="nucleotide sequence ID" value="NZ_JAUSZI010000003.1"/>
</dbReference>
<proteinExistence type="inferred from homology"/>
<evidence type="ECO:0000256" key="3">
    <source>
        <dbReference type="ARBA" id="ARBA00023082"/>
    </source>
</evidence>
<feature type="domain" description="RNA polymerase sigma-70 region 2" evidence="6">
    <location>
        <begin position="49"/>
        <end position="110"/>
    </location>
</feature>
<feature type="domain" description="RNA polymerase sigma factor 70 region 4 type 2" evidence="7">
    <location>
        <begin position="138"/>
        <end position="188"/>
    </location>
</feature>
<evidence type="ECO:0000256" key="4">
    <source>
        <dbReference type="ARBA" id="ARBA00023125"/>
    </source>
</evidence>
<keyword evidence="4" id="KW-0238">DNA-binding</keyword>
<dbReference type="InterPro" id="IPR036388">
    <property type="entry name" value="WH-like_DNA-bd_sf"/>
</dbReference>
<dbReference type="InterPro" id="IPR007627">
    <property type="entry name" value="RNA_pol_sigma70_r2"/>
</dbReference>
<dbReference type="InterPro" id="IPR013325">
    <property type="entry name" value="RNA_pol_sigma_r2"/>
</dbReference>
<evidence type="ECO:0000256" key="5">
    <source>
        <dbReference type="ARBA" id="ARBA00023163"/>
    </source>
</evidence>
<dbReference type="Gene3D" id="1.10.1740.10">
    <property type="match status" value="1"/>
</dbReference>
<dbReference type="InterPro" id="IPR013324">
    <property type="entry name" value="RNA_pol_sigma_r3/r4-like"/>
</dbReference>
<dbReference type="EMBL" id="JAUSZI010000003">
    <property type="protein sequence ID" value="MDQ1033528.1"/>
    <property type="molecule type" value="Genomic_DNA"/>
</dbReference>
<dbReference type="SUPFAM" id="SSF88946">
    <property type="entry name" value="Sigma2 domain of RNA polymerase sigma factors"/>
    <property type="match status" value="1"/>
</dbReference>
<dbReference type="CDD" id="cd06171">
    <property type="entry name" value="Sigma70_r4"/>
    <property type="match status" value="1"/>
</dbReference>
<comment type="similarity">
    <text evidence="1">Belongs to the sigma-70 factor family. ECF subfamily.</text>
</comment>
<gene>
    <name evidence="8" type="ORF">QF035_011197</name>
</gene>
<keyword evidence="5" id="KW-0804">Transcription</keyword>
<evidence type="ECO:0000256" key="2">
    <source>
        <dbReference type="ARBA" id="ARBA00023015"/>
    </source>
</evidence>
<accession>A0ABU0TCI1</accession>
<dbReference type="SUPFAM" id="SSF88659">
    <property type="entry name" value="Sigma3 and sigma4 domains of RNA polymerase sigma factors"/>
    <property type="match status" value="1"/>
</dbReference>
<dbReference type="InterPro" id="IPR039425">
    <property type="entry name" value="RNA_pol_sigma-70-like"/>
</dbReference>
<keyword evidence="3" id="KW-0731">Sigma factor</keyword>
<evidence type="ECO:0000256" key="1">
    <source>
        <dbReference type="ARBA" id="ARBA00010641"/>
    </source>
</evidence>
<comment type="caution">
    <text evidence="8">The sequence shown here is derived from an EMBL/GenBank/DDBJ whole genome shotgun (WGS) entry which is preliminary data.</text>
</comment>